<evidence type="ECO:0000313" key="4">
    <source>
        <dbReference type="EMBL" id="GGI67652.1"/>
    </source>
</evidence>
<dbReference type="InterPro" id="IPR008978">
    <property type="entry name" value="HSP20-like_chaperone"/>
</dbReference>
<reference evidence="4" key="2">
    <citation type="submission" date="2020-09" db="EMBL/GenBank/DDBJ databases">
        <authorList>
            <person name="Sun Q."/>
            <person name="Ohkuma M."/>
        </authorList>
    </citation>
    <scope>NUCLEOTIDE SEQUENCE</scope>
    <source>
        <strain evidence="4">JCM 11219</strain>
    </source>
</reference>
<gene>
    <name evidence="4" type="ORF">GCM10007112_00750</name>
</gene>
<dbReference type="PROSITE" id="PS01031">
    <property type="entry name" value="SHSP"/>
    <property type="match status" value="1"/>
</dbReference>
<evidence type="ECO:0000259" key="3">
    <source>
        <dbReference type="PROSITE" id="PS01031"/>
    </source>
</evidence>
<dbReference type="PANTHER" id="PTHR11527">
    <property type="entry name" value="HEAT-SHOCK PROTEIN 20 FAMILY MEMBER"/>
    <property type="match status" value="1"/>
</dbReference>
<dbReference type="InterPro" id="IPR002068">
    <property type="entry name" value="A-crystallin/Hsp20_dom"/>
</dbReference>
<dbReference type="EMBL" id="BMNM01000001">
    <property type="protein sequence ID" value="GGI67652.1"/>
    <property type="molecule type" value="Genomic_DNA"/>
</dbReference>
<proteinExistence type="inferred from homology"/>
<accession>A0A830E3P0</accession>
<dbReference type="SUPFAM" id="SSF49764">
    <property type="entry name" value="HSP20-like chaperones"/>
    <property type="match status" value="1"/>
</dbReference>
<name>A0A830E3P0_9CREN</name>
<organism evidence="4 5">
    <name type="scientific">Vulcanisaeta souniana JCM 11219</name>
    <dbReference type="NCBI Taxonomy" id="1293586"/>
    <lineage>
        <taxon>Archaea</taxon>
        <taxon>Thermoproteota</taxon>
        <taxon>Thermoprotei</taxon>
        <taxon>Thermoproteales</taxon>
        <taxon>Thermoproteaceae</taxon>
        <taxon>Vulcanisaeta</taxon>
    </lineage>
</organism>
<dbReference type="RefSeq" id="WP_229709648.1">
    <property type="nucleotide sequence ID" value="NZ_AP026830.1"/>
</dbReference>
<protein>
    <submittedName>
        <fullName evidence="4">Heat-shock protein Hsp20</fullName>
    </submittedName>
</protein>
<evidence type="ECO:0000256" key="1">
    <source>
        <dbReference type="PROSITE-ProRule" id="PRU00285"/>
    </source>
</evidence>
<comment type="caution">
    <text evidence="4">The sequence shown here is derived from an EMBL/GenBank/DDBJ whole genome shotgun (WGS) entry which is preliminary data.</text>
</comment>
<dbReference type="Gene3D" id="2.60.40.790">
    <property type="match status" value="1"/>
</dbReference>
<dbReference type="AlphaFoldDB" id="A0A830E3P0"/>
<dbReference type="GeneID" id="76206778"/>
<dbReference type="InterPro" id="IPR031107">
    <property type="entry name" value="Small_HSP"/>
</dbReference>
<evidence type="ECO:0000256" key="2">
    <source>
        <dbReference type="RuleBase" id="RU003616"/>
    </source>
</evidence>
<dbReference type="Pfam" id="PF00011">
    <property type="entry name" value="HSP20"/>
    <property type="match status" value="1"/>
</dbReference>
<sequence length="143" mass="15569">MTMEQNTTDIAVGINKVEAGINELISKLANVVDPRLVTREPPMDVIDNGDSIIILADLPGVKKDSIKVRVGNNYVEIAAEPQPLPVVGKAARLERLSNFRVYRKVELGVRLKVDGAKAAYRDGVLQVIIPKLGSIAETEVLIE</sequence>
<dbReference type="Proteomes" id="UP000657075">
    <property type="component" value="Unassembled WGS sequence"/>
</dbReference>
<reference evidence="4" key="1">
    <citation type="journal article" date="2014" name="Int. J. Syst. Evol. Microbiol.">
        <title>Complete genome sequence of Corynebacterium casei LMG S-19264T (=DSM 44701T), isolated from a smear-ripened cheese.</title>
        <authorList>
            <consortium name="US DOE Joint Genome Institute (JGI-PGF)"/>
            <person name="Walter F."/>
            <person name="Albersmeier A."/>
            <person name="Kalinowski J."/>
            <person name="Ruckert C."/>
        </authorList>
    </citation>
    <scope>NUCLEOTIDE SEQUENCE</scope>
    <source>
        <strain evidence="4">JCM 11219</strain>
    </source>
</reference>
<feature type="domain" description="SHSP" evidence="3">
    <location>
        <begin position="34"/>
        <end position="143"/>
    </location>
</feature>
<dbReference type="CDD" id="cd06464">
    <property type="entry name" value="ACD_sHsps-like"/>
    <property type="match status" value="1"/>
</dbReference>
<comment type="similarity">
    <text evidence="1 2">Belongs to the small heat shock protein (HSP20) family.</text>
</comment>
<evidence type="ECO:0000313" key="5">
    <source>
        <dbReference type="Proteomes" id="UP000657075"/>
    </source>
</evidence>